<feature type="region of interest" description="Disordered" evidence="2">
    <location>
        <begin position="113"/>
        <end position="142"/>
    </location>
</feature>
<dbReference type="OrthoDB" id="5324651at2759"/>
<evidence type="ECO:0000256" key="1">
    <source>
        <dbReference type="SAM" id="Coils"/>
    </source>
</evidence>
<keyword evidence="4" id="KW-1185">Reference proteome</keyword>
<dbReference type="Proteomes" id="UP000053617">
    <property type="component" value="Unassembled WGS sequence"/>
</dbReference>
<protein>
    <recommendedName>
        <fullName evidence="5">Ubiquinol-cytochrome-c reductase cytochrome c1</fullName>
    </recommendedName>
</protein>
<reference evidence="3 4" key="1">
    <citation type="submission" date="2015-01" db="EMBL/GenBank/DDBJ databases">
        <title>The Genome Sequence of Rhinocladiella mackenzie CBS 650.93.</title>
        <authorList>
            <consortium name="The Broad Institute Genomics Platform"/>
            <person name="Cuomo C."/>
            <person name="de Hoog S."/>
            <person name="Gorbushina A."/>
            <person name="Stielow B."/>
            <person name="Teixiera M."/>
            <person name="Abouelleil A."/>
            <person name="Chapman S.B."/>
            <person name="Priest M."/>
            <person name="Young S.K."/>
            <person name="Wortman J."/>
            <person name="Nusbaum C."/>
            <person name="Birren B."/>
        </authorList>
    </citation>
    <scope>NUCLEOTIDE SEQUENCE [LARGE SCALE GENOMIC DNA]</scope>
    <source>
        <strain evidence="3 4">CBS 650.93</strain>
    </source>
</reference>
<dbReference type="GeneID" id="25299123"/>
<dbReference type="AlphaFoldDB" id="A0A0D2ISB4"/>
<accession>A0A0D2ISB4</accession>
<dbReference type="EMBL" id="KN847485">
    <property type="protein sequence ID" value="KIW99639.1"/>
    <property type="molecule type" value="Genomic_DNA"/>
</dbReference>
<evidence type="ECO:0008006" key="5">
    <source>
        <dbReference type="Google" id="ProtNLM"/>
    </source>
</evidence>
<evidence type="ECO:0000313" key="3">
    <source>
        <dbReference type="EMBL" id="KIW99639.1"/>
    </source>
</evidence>
<sequence length="406" mass="46103">MTRNAPDERLVYLALKNTFKGADAQVRKAKKVRELIQKTQHNVDVRDLVQEHNLDNVCNVAKVLLEKQIFESTLKAKIRFPEVFEISPAQSAERSASEAEAAKSEVDAIRSAAAGQNSGKLPESSRDVRLTDNKEPPACSSSRVDSTIPEALVSLCSYECPFSLPCLLAILYHTQHQLLVKVQGLLENACYEFGLRNMKETIEREGWDCPECIELNIWARILLSNQDRFPQVDMEGLGKPFPELLDSISRLRHTAVHRLRISAHGLEEFLIDAETVARLLQDDRCTKWLTRLRRETHLTIEELKRNKDLLESKLNSKLKQILDQRAELDRLEHLAMEEMLREDKDYQILAGDNLDGVIQSSDTAIHSSAPTEIELRFESDPEDDLTPNTSDRQVFKPNKNLQAAGD</sequence>
<name>A0A0D2ISB4_9EURO</name>
<feature type="compositionally biased region" description="Basic and acidic residues" evidence="2">
    <location>
        <begin position="123"/>
        <end position="135"/>
    </location>
</feature>
<organism evidence="3 4">
    <name type="scientific">Rhinocladiella mackenziei CBS 650.93</name>
    <dbReference type="NCBI Taxonomy" id="1442369"/>
    <lineage>
        <taxon>Eukaryota</taxon>
        <taxon>Fungi</taxon>
        <taxon>Dikarya</taxon>
        <taxon>Ascomycota</taxon>
        <taxon>Pezizomycotina</taxon>
        <taxon>Eurotiomycetes</taxon>
        <taxon>Chaetothyriomycetidae</taxon>
        <taxon>Chaetothyriales</taxon>
        <taxon>Herpotrichiellaceae</taxon>
        <taxon>Rhinocladiella</taxon>
    </lineage>
</organism>
<proteinExistence type="predicted"/>
<keyword evidence="1" id="KW-0175">Coiled coil</keyword>
<dbReference type="STRING" id="1442369.A0A0D2ISB4"/>
<feature type="coiled-coil region" evidence="1">
    <location>
        <begin position="293"/>
        <end position="334"/>
    </location>
</feature>
<dbReference type="RefSeq" id="XP_013266776.1">
    <property type="nucleotide sequence ID" value="XM_013411322.1"/>
</dbReference>
<feature type="region of interest" description="Disordered" evidence="2">
    <location>
        <begin position="363"/>
        <end position="406"/>
    </location>
</feature>
<evidence type="ECO:0000313" key="4">
    <source>
        <dbReference type="Proteomes" id="UP000053617"/>
    </source>
</evidence>
<evidence type="ECO:0000256" key="2">
    <source>
        <dbReference type="SAM" id="MobiDB-lite"/>
    </source>
</evidence>
<gene>
    <name evidence="3" type="ORF">Z518_11052</name>
</gene>
<dbReference type="VEuPathDB" id="FungiDB:Z518_11052"/>
<dbReference type="HOGENOM" id="CLU_033910_2_0_1"/>